<keyword evidence="1" id="KW-0732">Signal</keyword>
<evidence type="ECO:0000313" key="2">
    <source>
        <dbReference type="EMBL" id="RHW24995.1"/>
    </source>
</evidence>
<feature type="chain" id="PRO_5019374038" evidence="1">
    <location>
        <begin position="27"/>
        <end position="184"/>
    </location>
</feature>
<dbReference type="OrthoDB" id="3780559at2"/>
<dbReference type="RefSeq" id="WP_118927298.1">
    <property type="nucleotide sequence ID" value="NZ_QXGH01000027.1"/>
</dbReference>
<keyword evidence="3" id="KW-1185">Reference proteome</keyword>
<evidence type="ECO:0000256" key="1">
    <source>
        <dbReference type="SAM" id="SignalP"/>
    </source>
</evidence>
<dbReference type="EMBL" id="QXGH01000027">
    <property type="protein sequence ID" value="RHW24995.1"/>
    <property type="molecule type" value="Genomic_DNA"/>
</dbReference>
<evidence type="ECO:0000313" key="3">
    <source>
        <dbReference type="Proteomes" id="UP000283644"/>
    </source>
</evidence>
<sequence>MRTAIATTAAALAAAATLGLAGPAHADQFGIDDPVDTHHGSDILALQFRNGDENVRVTTIHSNLRRDPATGSGGSVFFDTDPADRGPEYVFTGGYFEGTDYVLVETEGFHAGQWGDPVEHGDYTLRVSYRRDRVQLIVSRAALGNPEEVRVAVRASGTRTDGTRHGLTDWVGDRREFTPWLARG</sequence>
<organism evidence="2 3">
    <name type="scientific">Nocardioides immobilis</name>
    <dbReference type="NCBI Taxonomy" id="2049295"/>
    <lineage>
        <taxon>Bacteria</taxon>
        <taxon>Bacillati</taxon>
        <taxon>Actinomycetota</taxon>
        <taxon>Actinomycetes</taxon>
        <taxon>Propionibacteriales</taxon>
        <taxon>Nocardioidaceae</taxon>
        <taxon>Nocardioides</taxon>
    </lineage>
</organism>
<feature type="signal peptide" evidence="1">
    <location>
        <begin position="1"/>
        <end position="26"/>
    </location>
</feature>
<protein>
    <submittedName>
        <fullName evidence="2">Uncharacterized protein</fullName>
    </submittedName>
</protein>
<proteinExistence type="predicted"/>
<accession>A0A417XXE7</accession>
<reference evidence="2 3" key="1">
    <citation type="submission" date="2018-09" db="EMBL/GenBank/DDBJ databases">
        <title>Genome sequencing of Nocardioides immobilis CCTCC AB 2017083 for comparison to Nocardioides silvaticus.</title>
        <authorList>
            <person name="Li C."/>
            <person name="Wang G."/>
        </authorList>
    </citation>
    <scope>NUCLEOTIDE SEQUENCE [LARGE SCALE GENOMIC DNA]</scope>
    <source>
        <strain evidence="2 3">CCTCC AB 2017083</strain>
    </source>
</reference>
<dbReference type="AlphaFoldDB" id="A0A417XXE7"/>
<name>A0A417XXE7_9ACTN</name>
<comment type="caution">
    <text evidence="2">The sequence shown here is derived from an EMBL/GenBank/DDBJ whole genome shotgun (WGS) entry which is preliminary data.</text>
</comment>
<gene>
    <name evidence="2" type="ORF">D0Z08_21350</name>
</gene>
<dbReference type="Proteomes" id="UP000283644">
    <property type="component" value="Unassembled WGS sequence"/>
</dbReference>